<feature type="region of interest" description="Disordered" evidence="1">
    <location>
        <begin position="170"/>
        <end position="192"/>
    </location>
</feature>
<comment type="caution">
    <text evidence="2">The sequence shown here is derived from an EMBL/GenBank/DDBJ whole genome shotgun (WGS) entry which is preliminary data.</text>
</comment>
<reference evidence="2 3" key="1">
    <citation type="submission" date="2024-03" db="EMBL/GenBank/DDBJ databases">
        <title>Adaptation during the transition from Ophiocordyceps entomopathogen to insect associate is accompanied by gene loss and intensified selection.</title>
        <authorList>
            <person name="Ward C.M."/>
            <person name="Onetto C.A."/>
            <person name="Borneman A.R."/>
        </authorList>
    </citation>
    <scope>NUCLEOTIDE SEQUENCE [LARGE SCALE GENOMIC DNA]</scope>
    <source>
        <strain evidence="2">AWRI1</strain>
        <tissue evidence="2">Single Adult Female</tissue>
    </source>
</reference>
<gene>
    <name evidence="2" type="ORF">V9T40_001950</name>
</gene>
<evidence type="ECO:0000256" key="1">
    <source>
        <dbReference type="SAM" id="MobiDB-lite"/>
    </source>
</evidence>
<proteinExistence type="predicted"/>
<evidence type="ECO:0000313" key="2">
    <source>
        <dbReference type="EMBL" id="KAK7590337.1"/>
    </source>
</evidence>
<feature type="compositionally biased region" description="Polar residues" evidence="1">
    <location>
        <begin position="1"/>
        <end position="10"/>
    </location>
</feature>
<evidence type="ECO:0000313" key="3">
    <source>
        <dbReference type="Proteomes" id="UP001367676"/>
    </source>
</evidence>
<feature type="region of interest" description="Disordered" evidence="1">
    <location>
        <begin position="1"/>
        <end position="101"/>
    </location>
</feature>
<name>A0AAN9TTM5_9HEMI</name>
<dbReference type="AlphaFoldDB" id="A0AAN9TTM5"/>
<organism evidence="2 3">
    <name type="scientific">Parthenolecanium corni</name>
    <dbReference type="NCBI Taxonomy" id="536013"/>
    <lineage>
        <taxon>Eukaryota</taxon>
        <taxon>Metazoa</taxon>
        <taxon>Ecdysozoa</taxon>
        <taxon>Arthropoda</taxon>
        <taxon>Hexapoda</taxon>
        <taxon>Insecta</taxon>
        <taxon>Pterygota</taxon>
        <taxon>Neoptera</taxon>
        <taxon>Paraneoptera</taxon>
        <taxon>Hemiptera</taxon>
        <taxon>Sternorrhyncha</taxon>
        <taxon>Coccoidea</taxon>
        <taxon>Coccidae</taxon>
        <taxon>Parthenolecanium</taxon>
    </lineage>
</organism>
<accession>A0AAN9TTM5</accession>
<protein>
    <submittedName>
        <fullName evidence="2">Uncharacterized protein</fullName>
    </submittedName>
</protein>
<sequence length="473" mass="51349">MGHNASQKIGSLTDHLKSSQPNTPETERAQRAGDASDEDDEMTGGSPKMPVRILSIDVDEDNKDELRDNQVPVKLSLSIGDSDNEAGGEKPPTPMPEDDCLNRNGGRKNACTCYDDSDSDTCFETMRTNRSQNENEDACCAESVELNFNDRAADNDDCNNQNNTCSDDACATGDQKTREDEESQQNNSNCESKDDACAQLENNDDECQECQETKTDGRGENQYECNNCDDNDCADDNECEDNQTDNCADNNKCAGNEADFGADDNDECADDKCARNEKEFCADESEDCTQTANTGTLQSECSQGGCTCGSSGADFSCADTNTEDGCGSENTLCANCADQMGTMKSNYSESTVRSNSFECLNMANDEENTWGNKDTYRSGYSKNNNNVSTKKNGSCLVCMGTGTVRSRSAYADTMDSSYSQQYGNCAMQSARADTMRSQESDSQSESEGDAKASVPCFNICSCLGQNLIQLQLR</sequence>
<dbReference type="EMBL" id="JBBCAQ010000022">
    <property type="protein sequence ID" value="KAK7590337.1"/>
    <property type="molecule type" value="Genomic_DNA"/>
</dbReference>
<keyword evidence="3" id="KW-1185">Reference proteome</keyword>
<dbReference type="Proteomes" id="UP001367676">
    <property type="component" value="Unassembled WGS sequence"/>
</dbReference>